<sequence length="124" mass="13931">MNSAPTQDDIREALRVCFDPELSVNIVDLGLVYSVDIQQDTEWPGFQPRYVPHVVMTMRAPSEEREAMLIGQVKNRLAGLPDVSRSEVTLVWEPAWTADRMSAAARQQLGLDRAPRQGLVTIKL</sequence>
<dbReference type="PANTHER" id="PTHR42831:SF1">
    <property type="entry name" value="FE-S PROTEIN MATURATION AUXILIARY FACTOR YITW"/>
    <property type="match status" value="1"/>
</dbReference>
<dbReference type="EMBL" id="FNSD01000001">
    <property type="protein sequence ID" value="SEC27103.1"/>
    <property type="molecule type" value="Genomic_DNA"/>
</dbReference>
<dbReference type="OrthoDB" id="9805360at2"/>
<reference evidence="2 3" key="1">
    <citation type="submission" date="2016-10" db="EMBL/GenBank/DDBJ databases">
        <authorList>
            <person name="de Groot N.N."/>
        </authorList>
    </citation>
    <scope>NUCLEOTIDE SEQUENCE [LARGE SCALE GENOMIC DNA]</scope>
    <source>
        <strain evidence="2 3">AB35.6</strain>
    </source>
</reference>
<feature type="domain" description="MIP18 family-like" evidence="1">
    <location>
        <begin position="8"/>
        <end position="88"/>
    </location>
</feature>
<dbReference type="InterPro" id="IPR052339">
    <property type="entry name" value="Fe-S_Maturation_MIP18"/>
</dbReference>
<dbReference type="AlphaFoldDB" id="A0A1H4R5E7"/>
<dbReference type="RefSeq" id="WP_074654796.1">
    <property type="nucleotide sequence ID" value="NZ_FNSD01000001.1"/>
</dbReference>
<accession>A0A1H4R5E7</accession>
<dbReference type="SUPFAM" id="SSF117916">
    <property type="entry name" value="Fe-S cluster assembly (FSCA) domain-like"/>
    <property type="match status" value="1"/>
</dbReference>
<organism evidence="2 3">
    <name type="scientific">Terriglobus roseus</name>
    <dbReference type="NCBI Taxonomy" id="392734"/>
    <lineage>
        <taxon>Bacteria</taxon>
        <taxon>Pseudomonadati</taxon>
        <taxon>Acidobacteriota</taxon>
        <taxon>Terriglobia</taxon>
        <taxon>Terriglobales</taxon>
        <taxon>Acidobacteriaceae</taxon>
        <taxon>Terriglobus</taxon>
    </lineage>
</organism>
<evidence type="ECO:0000313" key="2">
    <source>
        <dbReference type="EMBL" id="SEC27103.1"/>
    </source>
</evidence>
<dbReference type="Pfam" id="PF01883">
    <property type="entry name" value="FeS_assembly_P"/>
    <property type="match status" value="1"/>
</dbReference>
<protein>
    <submittedName>
        <fullName evidence="2">Metal-sulfur cluster biosynthetic enzyme</fullName>
    </submittedName>
</protein>
<evidence type="ECO:0000259" key="1">
    <source>
        <dbReference type="Pfam" id="PF01883"/>
    </source>
</evidence>
<dbReference type="Proteomes" id="UP000182409">
    <property type="component" value="Unassembled WGS sequence"/>
</dbReference>
<proteinExistence type="predicted"/>
<evidence type="ECO:0000313" key="3">
    <source>
        <dbReference type="Proteomes" id="UP000182409"/>
    </source>
</evidence>
<dbReference type="InterPro" id="IPR034904">
    <property type="entry name" value="FSCA_dom_sf"/>
</dbReference>
<dbReference type="PANTHER" id="PTHR42831">
    <property type="entry name" value="FE-S PROTEIN MATURATION AUXILIARY FACTOR YITW"/>
    <property type="match status" value="1"/>
</dbReference>
<gene>
    <name evidence="2" type="ORF">SAMN05443244_3058</name>
</gene>
<dbReference type="InterPro" id="IPR002744">
    <property type="entry name" value="MIP18-like"/>
</dbReference>
<dbReference type="Gene3D" id="3.30.300.130">
    <property type="entry name" value="Fe-S cluster assembly (FSCA)"/>
    <property type="match status" value="1"/>
</dbReference>
<name>A0A1H4R5E7_9BACT</name>